<reference evidence="1 2" key="1">
    <citation type="journal article" date="2019" name="Nat. Ecol. Evol.">
        <title>Megaphylogeny resolves global patterns of mushroom evolution.</title>
        <authorList>
            <person name="Varga T."/>
            <person name="Krizsan K."/>
            <person name="Foldi C."/>
            <person name="Dima B."/>
            <person name="Sanchez-Garcia M."/>
            <person name="Sanchez-Ramirez S."/>
            <person name="Szollosi G.J."/>
            <person name="Szarkandi J.G."/>
            <person name="Papp V."/>
            <person name="Albert L."/>
            <person name="Andreopoulos W."/>
            <person name="Angelini C."/>
            <person name="Antonin V."/>
            <person name="Barry K.W."/>
            <person name="Bougher N.L."/>
            <person name="Buchanan P."/>
            <person name="Buyck B."/>
            <person name="Bense V."/>
            <person name="Catcheside P."/>
            <person name="Chovatia M."/>
            <person name="Cooper J."/>
            <person name="Damon W."/>
            <person name="Desjardin D."/>
            <person name="Finy P."/>
            <person name="Geml J."/>
            <person name="Haridas S."/>
            <person name="Hughes K."/>
            <person name="Justo A."/>
            <person name="Karasinski D."/>
            <person name="Kautmanova I."/>
            <person name="Kiss B."/>
            <person name="Kocsube S."/>
            <person name="Kotiranta H."/>
            <person name="LaButti K.M."/>
            <person name="Lechner B.E."/>
            <person name="Liimatainen K."/>
            <person name="Lipzen A."/>
            <person name="Lukacs Z."/>
            <person name="Mihaltcheva S."/>
            <person name="Morgado L.N."/>
            <person name="Niskanen T."/>
            <person name="Noordeloos M.E."/>
            <person name="Ohm R.A."/>
            <person name="Ortiz-Santana B."/>
            <person name="Ovrebo C."/>
            <person name="Racz N."/>
            <person name="Riley R."/>
            <person name="Savchenko A."/>
            <person name="Shiryaev A."/>
            <person name="Soop K."/>
            <person name="Spirin V."/>
            <person name="Szebenyi C."/>
            <person name="Tomsovsky M."/>
            <person name="Tulloss R.E."/>
            <person name="Uehling J."/>
            <person name="Grigoriev I.V."/>
            <person name="Vagvolgyi C."/>
            <person name="Papp T."/>
            <person name="Martin F.M."/>
            <person name="Miettinen O."/>
            <person name="Hibbett D.S."/>
            <person name="Nagy L.G."/>
        </authorList>
    </citation>
    <scope>NUCLEOTIDE SEQUENCE [LARGE SCALE GENOMIC DNA]</scope>
    <source>
        <strain evidence="1 2">NL-1719</strain>
    </source>
</reference>
<keyword evidence="2" id="KW-1185">Reference proteome</keyword>
<dbReference type="Proteomes" id="UP000308600">
    <property type="component" value="Unassembled WGS sequence"/>
</dbReference>
<accession>A0ACD3A3L5</accession>
<evidence type="ECO:0000313" key="1">
    <source>
        <dbReference type="EMBL" id="TFK60310.1"/>
    </source>
</evidence>
<name>A0ACD3A3L5_9AGAR</name>
<evidence type="ECO:0000313" key="2">
    <source>
        <dbReference type="Proteomes" id="UP000308600"/>
    </source>
</evidence>
<proteinExistence type="predicted"/>
<feature type="non-terminal residue" evidence="1">
    <location>
        <position position="157"/>
    </location>
</feature>
<sequence>MQSLPPALKIGATERRYTTAPEMNNLPDVLWPRLPYKSGDLRPPVMHYGFIMKTPTVASFFRRFSHRHVQPTIVKFNLDPEVPEWSYIEYIASDIIGHDVHIKPVYLNGFSADALILWNSYNDPKERTMTEDEKKLCLVFGREPAWYLDAVFPTWDR</sequence>
<protein>
    <submittedName>
        <fullName evidence="1">Uncharacterized protein</fullName>
    </submittedName>
</protein>
<organism evidence="1 2">
    <name type="scientific">Pluteus cervinus</name>
    <dbReference type="NCBI Taxonomy" id="181527"/>
    <lineage>
        <taxon>Eukaryota</taxon>
        <taxon>Fungi</taxon>
        <taxon>Dikarya</taxon>
        <taxon>Basidiomycota</taxon>
        <taxon>Agaricomycotina</taxon>
        <taxon>Agaricomycetes</taxon>
        <taxon>Agaricomycetidae</taxon>
        <taxon>Agaricales</taxon>
        <taxon>Pluteineae</taxon>
        <taxon>Pluteaceae</taxon>
        <taxon>Pluteus</taxon>
    </lineage>
</organism>
<dbReference type="EMBL" id="ML208794">
    <property type="protein sequence ID" value="TFK60310.1"/>
    <property type="molecule type" value="Genomic_DNA"/>
</dbReference>
<gene>
    <name evidence="1" type="ORF">BDN72DRAFT_850617</name>
</gene>